<evidence type="ECO:0000256" key="2">
    <source>
        <dbReference type="ARBA" id="ARBA00004613"/>
    </source>
</evidence>
<dbReference type="Pfam" id="PF20147">
    <property type="entry name" value="Crinkler"/>
    <property type="match status" value="3"/>
</dbReference>
<dbReference type="Proteomes" id="UP000054538">
    <property type="component" value="Unassembled WGS sequence"/>
</dbReference>
<name>A0A0D0CTB8_9AGAM</name>
<feature type="domain" description="Crinkler effector protein N-terminal" evidence="4">
    <location>
        <begin position="140"/>
        <end position="239"/>
    </location>
</feature>
<protein>
    <recommendedName>
        <fullName evidence="4">Crinkler effector protein N-terminal domain-containing protein</fullName>
    </recommendedName>
</protein>
<dbReference type="GO" id="GO:0005576">
    <property type="term" value="C:extracellular region"/>
    <property type="evidence" value="ECO:0007669"/>
    <property type="project" value="UniProtKB-SubCell"/>
</dbReference>
<evidence type="ECO:0000313" key="5">
    <source>
        <dbReference type="EMBL" id="KIK74261.1"/>
    </source>
</evidence>
<sequence length="808" mass="90779">MESLTFECWVYGDDVGRIFPAEIARNKTVGDLKEVIKNKNPVDFRDLDARALDLYSIILLGDDQGLEAELKKLTLDNKPRLSPRAKLSNVFKSDLGGDEVHLIVIKAPTSRPWLFITEFCRLLMVDLPAARPPVTVPDMVLNCWVRGQQIDRIFRVETSTTKTVGDLRKLIKNETPVDFRDVDAHHLTLYKFIRPCDDSLDNTLRDLTISQLEKPLLAVHTLSTVFELPPVEGCLHLIVDVLDIRCWIRGRGPETHFSVRIGSGEGLDILKSRIQADRLLRDVPVAHMQLYKVSTAEADLRECLSTMGEGELLKQGQVLSAVFNDIPFGGEPRIVIEISSGTKAAKFPPSVYRPIEEGNLIQAARNSFLNLCPRQKPSSSGQPSSFRTRQKNAAKYIPCGRPCDSEETIPVTLLHPVFGKFLDDCQTYETTAKDNAFIERMRQAMSCLHDGEGGRIDKIDEVLQSYGIHLTVSKIKKTGYEMDGDMSINGHRYVIAEFKNEAGNTSAEPYCQAVSYYLESTRENAPKMTASAMPCFVLVIFGPHIVFAGGAWNLRPTVQILSTPLAFHFHSTDTQNQTTAARHMGALRNALQSLKEYYESMPPASEITPTTSPGLPHLFPHPVSFTSLVDDRQINFQYQNQPFEEKLLFFGTREDDGARICIKFVRRYSHEAHLLCASLECAPELLGFERIPGGWFMVVMDALSKDYVPLSRSSLSASAFTDIRKKLKDLHNGGFVHGDIRDTNILVNNNGKFMIVDFDWAGKINEARYPPYVNREDIWRPDGAIDGQIILTEHDDAMLDCAARERSQ</sequence>
<dbReference type="STRING" id="930991.A0A0D0CTB8"/>
<dbReference type="AlphaFoldDB" id="A0A0D0CTB8"/>
<accession>A0A0D0CTB8</accession>
<proteinExistence type="predicted"/>
<dbReference type="InterPro" id="IPR011009">
    <property type="entry name" value="Kinase-like_dom_sf"/>
</dbReference>
<dbReference type="SUPFAM" id="SSF56112">
    <property type="entry name" value="Protein kinase-like (PK-like)"/>
    <property type="match status" value="1"/>
</dbReference>
<comment type="subcellular location">
    <subcellularLocation>
        <location evidence="1">Host cell</location>
    </subcellularLocation>
    <subcellularLocation>
        <location evidence="2">Secreted</location>
    </subcellularLocation>
</comment>
<dbReference type="InParanoid" id="A0A0D0CTB8"/>
<reference evidence="5 6" key="1">
    <citation type="submission" date="2014-04" db="EMBL/GenBank/DDBJ databases">
        <authorList>
            <consortium name="DOE Joint Genome Institute"/>
            <person name="Kuo A."/>
            <person name="Kohler A."/>
            <person name="Jargeat P."/>
            <person name="Nagy L.G."/>
            <person name="Floudas D."/>
            <person name="Copeland A."/>
            <person name="Barry K.W."/>
            <person name="Cichocki N."/>
            <person name="Veneault-Fourrey C."/>
            <person name="LaButti K."/>
            <person name="Lindquist E.A."/>
            <person name="Lipzen A."/>
            <person name="Lundell T."/>
            <person name="Morin E."/>
            <person name="Murat C."/>
            <person name="Sun H."/>
            <person name="Tunlid A."/>
            <person name="Henrissat B."/>
            <person name="Grigoriev I.V."/>
            <person name="Hibbett D.S."/>
            <person name="Martin F."/>
            <person name="Nordberg H.P."/>
            <person name="Cantor M.N."/>
            <person name="Hua S.X."/>
        </authorList>
    </citation>
    <scope>NUCLEOTIDE SEQUENCE [LARGE SCALE GENOMIC DNA]</scope>
    <source>
        <strain evidence="5 6">Ve08.2h10</strain>
    </source>
</reference>
<organism evidence="5 6">
    <name type="scientific">Paxillus rubicundulus Ve08.2h10</name>
    <dbReference type="NCBI Taxonomy" id="930991"/>
    <lineage>
        <taxon>Eukaryota</taxon>
        <taxon>Fungi</taxon>
        <taxon>Dikarya</taxon>
        <taxon>Basidiomycota</taxon>
        <taxon>Agaricomycotina</taxon>
        <taxon>Agaricomycetes</taxon>
        <taxon>Agaricomycetidae</taxon>
        <taxon>Boletales</taxon>
        <taxon>Paxilineae</taxon>
        <taxon>Paxillaceae</taxon>
        <taxon>Paxillus</taxon>
    </lineage>
</organism>
<feature type="domain" description="Crinkler effector protein N-terminal" evidence="4">
    <location>
        <begin position="243"/>
        <end position="324"/>
    </location>
</feature>
<dbReference type="HOGENOM" id="CLU_013871_2_3_1"/>
<dbReference type="InterPro" id="IPR045379">
    <property type="entry name" value="Crinkler_N"/>
</dbReference>
<reference evidence="6" key="2">
    <citation type="submission" date="2015-01" db="EMBL/GenBank/DDBJ databases">
        <title>Evolutionary Origins and Diversification of the Mycorrhizal Mutualists.</title>
        <authorList>
            <consortium name="DOE Joint Genome Institute"/>
            <consortium name="Mycorrhizal Genomics Consortium"/>
            <person name="Kohler A."/>
            <person name="Kuo A."/>
            <person name="Nagy L.G."/>
            <person name="Floudas D."/>
            <person name="Copeland A."/>
            <person name="Barry K.W."/>
            <person name="Cichocki N."/>
            <person name="Veneault-Fourrey C."/>
            <person name="LaButti K."/>
            <person name="Lindquist E.A."/>
            <person name="Lipzen A."/>
            <person name="Lundell T."/>
            <person name="Morin E."/>
            <person name="Murat C."/>
            <person name="Riley R."/>
            <person name="Ohm R."/>
            <person name="Sun H."/>
            <person name="Tunlid A."/>
            <person name="Henrissat B."/>
            <person name="Grigoriev I.V."/>
            <person name="Hibbett D.S."/>
            <person name="Martin F."/>
        </authorList>
    </citation>
    <scope>NUCLEOTIDE SEQUENCE [LARGE SCALE GENOMIC DNA]</scope>
    <source>
        <strain evidence="6">Ve08.2h10</strain>
    </source>
</reference>
<evidence type="ECO:0000313" key="6">
    <source>
        <dbReference type="Proteomes" id="UP000054538"/>
    </source>
</evidence>
<dbReference type="OrthoDB" id="4062651at2759"/>
<keyword evidence="6" id="KW-1185">Reference proteome</keyword>
<evidence type="ECO:0000259" key="4">
    <source>
        <dbReference type="Pfam" id="PF20147"/>
    </source>
</evidence>
<feature type="domain" description="Crinkler effector protein N-terminal" evidence="4">
    <location>
        <begin position="4"/>
        <end position="104"/>
    </location>
</feature>
<keyword evidence="3" id="KW-0964">Secreted</keyword>
<evidence type="ECO:0000256" key="3">
    <source>
        <dbReference type="ARBA" id="ARBA00022525"/>
    </source>
</evidence>
<dbReference type="EMBL" id="KN829021">
    <property type="protein sequence ID" value="KIK74261.1"/>
    <property type="molecule type" value="Genomic_DNA"/>
</dbReference>
<evidence type="ECO:0000256" key="1">
    <source>
        <dbReference type="ARBA" id="ARBA00004340"/>
    </source>
</evidence>
<dbReference type="GO" id="GO:0043657">
    <property type="term" value="C:host cell"/>
    <property type="evidence" value="ECO:0007669"/>
    <property type="project" value="UniProtKB-SubCell"/>
</dbReference>
<gene>
    <name evidence="5" type="ORF">PAXRUDRAFT_20054</name>
</gene>
<dbReference type="Gene3D" id="1.10.510.10">
    <property type="entry name" value="Transferase(Phosphotransferase) domain 1"/>
    <property type="match status" value="1"/>
</dbReference>